<gene>
    <name evidence="2" type="ORF">KY290_010439</name>
</gene>
<accession>A0ABQ7VXT5</accession>
<organism evidence="2 3">
    <name type="scientific">Solanum tuberosum</name>
    <name type="common">Potato</name>
    <dbReference type="NCBI Taxonomy" id="4113"/>
    <lineage>
        <taxon>Eukaryota</taxon>
        <taxon>Viridiplantae</taxon>
        <taxon>Streptophyta</taxon>
        <taxon>Embryophyta</taxon>
        <taxon>Tracheophyta</taxon>
        <taxon>Spermatophyta</taxon>
        <taxon>Magnoliopsida</taxon>
        <taxon>eudicotyledons</taxon>
        <taxon>Gunneridae</taxon>
        <taxon>Pentapetalae</taxon>
        <taxon>asterids</taxon>
        <taxon>lamiids</taxon>
        <taxon>Solanales</taxon>
        <taxon>Solanaceae</taxon>
        <taxon>Solanoideae</taxon>
        <taxon>Solaneae</taxon>
        <taxon>Solanum</taxon>
    </lineage>
</organism>
<keyword evidence="1" id="KW-0812">Transmembrane</keyword>
<keyword evidence="1" id="KW-1133">Transmembrane helix</keyword>
<comment type="caution">
    <text evidence="2">The sequence shown here is derived from an EMBL/GenBank/DDBJ whole genome shotgun (WGS) entry which is preliminary data.</text>
</comment>
<keyword evidence="1" id="KW-0472">Membrane</keyword>
<keyword evidence="3" id="KW-1185">Reference proteome</keyword>
<dbReference type="Proteomes" id="UP000826656">
    <property type="component" value="Unassembled WGS sequence"/>
</dbReference>
<evidence type="ECO:0000256" key="1">
    <source>
        <dbReference type="SAM" id="Phobius"/>
    </source>
</evidence>
<reference evidence="2 3" key="1">
    <citation type="journal article" date="2021" name="bioRxiv">
        <title>Chromosome-scale and haplotype-resolved genome assembly of a tetraploid potato cultivar.</title>
        <authorList>
            <person name="Sun H."/>
            <person name="Jiao W.-B."/>
            <person name="Krause K."/>
            <person name="Campoy J.A."/>
            <person name="Goel M."/>
            <person name="Folz-Donahue K."/>
            <person name="Kukat C."/>
            <person name="Huettel B."/>
            <person name="Schneeberger K."/>
        </authorList>
    </citation>
    <scope>NUCLEOTIDE SEQUENCE [LARGE SCALE GENOMIC DNA]</scope>
    <source>
        <strain evidence="2">SolTubOtavaFocal</strain>
        <tissue evidence="2">Leaves</tissue>
    </source>
</reference>
<feature type="transmembrane region" description="Helical" evidence="1">
    <location>
        <begin position="45"/>
        <end position="66"/>
    </location>
</feature>
<proteinExistence type="predicted"/>
<evidence type="ECO:0000313" key="2">
    <source>
        <dbReference type="EMBL" id="KAH0773302.1"/>
    </source>
</evidence>
<protein>
    <submittedName>
        <fullName evidence="2">Uncharacterized protein</fullName>
    </submittedName>
</protein>
<sequence length="70" mass="7791">MHRRSFSVRVSNELGLGRPMATKYSVAIGGGWQGLVAYINLRSYYVFGIPLGYTIGYVSNLNLGVVMKQY</sequence>
<dbReference type="EMBL" id="JAIVGD010000005">
    <property type="protein sequence ID" value="KAH0773302.1"/>
    <property type="molecule type" value="Genomic_DNA"/>
</dbReference>
<name>A0ABQ7VXT5_SOLTU</name>
<evidence type="ECO:0000313" key="3">
    <source>
        <dbReference type="Proteomes" id="UP000826656"/>
    </source>
</evidence>